<evidence type="ECO:0000256" key="9">
    <source>
        <dbReference type="ARBA" id="ARBA00042660"/>
    </source>
</evidence>
<evidence type="ECO:0000256" key="3">
    <source>
        <dbReference type="ARBA" id="ARBA00009347"/>
    </source>
</evidence>
<dbReference type="HOGENOM" id="CLU_709451_0_0_11"/>
<dbReference type="RefSeq" id="WP_013137323.1">
    <property type="nucleotide sequence ID" value="NC_014168.1"/>
</dbReference>
<feature type="domain" description="Acyl-CoA dehydrogenase/oxidase C-terminal" evidence="11">
    <location>
        <begin position="233"/>
        <end position="379"/>
    </location>
</feature>
<evidence type="ECO:0000259" key="11">
    <source>
        <dbReference type="Pfam" id="PF00441"/>
    </source>
</evidence>
<dbReference type="KEGG" id="srt:Srot_0380"/>
<dbReference type="EMBL" id="CP001958">
    <property type="protein sequence ID" value="ADG96867.1"/>
    <property type="molecule type" value="Genomic_DNA"/>
</dbReference>
<reference evidence="14 15" key="1">
    <citation type="journal article" date="2010" name="Stand. Genomic Sci.">
        <title>Complete genome sequence of Segniliparus rotundus type strain (CDC 1076).</title>
        <authorList>
            <person name="Sikorski J."/>
            <person name="Lapidus A."/>
            <person name="Copeland A."/>
            <person name="Misra M."/>
            <person name="Glavina Del Rio T."/>
            <person name="Nolan M."/>
            <person name="Lucas S."/>
            <person name="Chen F."/>
            <person name="Tice H."/>
            <person name="Cheng J.F."/>
            <person name="Jando M."/>
            <person name="Schneider S."/>
            <person name="Bruce D."/>
            <person name="Goodwin L."/>
            <person name="Pitluck S."/>
            <person name="Liolios K."/>
            <person name="Mikhailova N."/>
            <person name="Pati A."/>
            <person name="Ivanova N."/>
            <person name="Mavromatis K."/>
            <person name="Chen A."/>
            <person name="Palaniappan K."/>
            <person name="Chertkov O."/>
            <person name="Land M."/>
            <person name="Hauser L."/>
            <person name="Chang Y.J."/>
            <person name="Jeffries C.D."/>
            <person name="Brettin T."/>
            <person name="Detter J.C."/>
            <person name="Han C."/>
            <person name="Rohde M."/>
            <person name="Goker M."/>
            <person name="Bristow J."/>
            <person name="Eisen J.A."/>
            <person name="Markowitz V."/>
            <person name="Hugenholtz P."/>
            <person name="Kyrpides N.C."/>
            <person name="Klenk H.P."/>
        </authorList>
    </citation>
    <scope>NUCLEOTIDE SEQUENCE [LARGE SCALE GENOMIC DNA]</scope>
    <source>
        <strain evidence="15">ATCC BAA-972 / CDC 1076 / CIP 108378 / DSM 44985 / JCM 13578</strain>
    </source>
</reference>
<dbReference type="eggNOG" id="COG1960">
    <property type="taxonomic scope" value="Bacteria"/>
</dbReference>
<comment type="cofactor">
    <cofactor evidence="1 10">
        <name>FAD</name>
        <dbReference type="ChEBI" id="CHEBI:57692"/>
    </cofactor>
</comment>
<evidence type="ECO:0000256" key="6">
    <source>
        <dbReference type="ARBA" id="ARBA00023002"/>
    </source>
</evidence>
<evidence type="ECO:0000256" key="1">
    <source>
        <dbReference type="ARBA" id="ARBA00001974"/>
    </source>
</evidence>
<dbReference type="Gene3D" id="1.10.540.10">
    <property type="entry name" value="Acyl-CoA dehydrogenase/oxidase, N-terminal domain"/>
    <property type="match status" value="1"/>
</dbReference>
<dbReference type="Pfam" id="PF00441">
    <property type="entry name" value="Acyl-CoA_dh_1"/>
    <property type="match status" value="1"/>
</dbReference>
<organism evidence="14 15">
    <name type="scientific">Segniliparus rotundus (strain ATCC BAA-972 / CDC 1076 / CIP 108378 / DSM 44985 / JCM 13578)</name>
    <dbReference type="NCBI Taxonomy" id="640132"/>
    <lineage>
        <taxon>Bacteria</taxon>
        <taxon>Bacillati</taxon>
        <taxon>Actinomycetota</taxon>
        <taxon>Actinomycetes</taxon>
        <taxon>Mycobacteriales</taxon>
        <taxon>Segniliparaceae</taxon>
        <taxon>Segniliparus</taxon>
    </lineage>
</organism>
<evidence type="ECO:0000256" key="4">
    <source>
        <dbReference type="ARBA" id="ARBA00022630"/>
    </source>
</evidence>
<evidence type="ECO:0000259" key="13">
    <source>
        <dbReference type="Pfam" id="PF02771"/>
    </source>
</evidence>
<name>D6ZBA8_SEGRD</name>
<dbReference type="InterPro" id="IPR009100">
    <property type="entry name" value="AcylCoA_DH/oxidase_NM_dom_sf"/>
</dbReference>
<evidence type="ECO:0000256" key="10">
    <source>
        <dbReference type="RuleBase" id="RU362125"/>
    </source>
</evidence>
<dbReference type="InterPro" id="IPR013786">
    <property type="entry name" value="AcylCoA_DH/ox_N"/>
</dbReference>
<evidence type="ECO:0000256" key="2">
    <source>
        <dbReference type="ARBA" id="ARBA00005102"/>
    </source>
</evidence>
<dbReference type="OrthoDB" id="4501619at2"/>
<dbReference type="SUPFAM" id="SSF56645">
    <property type="entry name" value="Acyl-CoA dehydrogenase NM domain-like"/>
    <property type="match status" value="1"/>
</dbReference>
<dbReference type="GO" id="GO:0050660">
    <property type="term" value="F:flavin adenine dinucleotide binding"/>
    <property type="evidence" value="ECO:0007669"/>
    <property type="project" value="InterPro"/>
</dbReference>
<dbReference type="Pfam" id="PF02771">
    <property type="entry name" value="Acyl-CoA_dh_N"/>
    <property type="match status" value="1"/>
</dbReference>
<dbReference type="AlphaFoldDB" id="D6ZBA8"/>
<dbReference type="PANTHER" id="PTHR48083:SF20">
    <property type="entry name" value="LONG-CHAIN SPECIFIC ACYL-COA DEHYDROGENASE, MITOCHONDRIAL"/>
    <property type="match status" value="1"/>
</dbReference>
<dbReference type="STRING" id="640132.Srot_0380"/>
<dbReference type="GO" id="GO:0033539">
    <property type="term" value="P:fatty acid beta-oxidation using acyl-CoA dehydrogenase"/>
    <property type="evidence" value="ECO:0007669"/>
    <property type="project" value="TreeGrafter"/>
</dbReference>
<dbReference type="GO" id="GO:0005737">
    <property type="term" value="C:cytoplasm"/>
    <property type="evidence" value="ECO:0007669"/>
    <property type="project" value="TreeGrafter"/>
</dbReference>
<gene>
    <name evidence="14" type="ordered locus">Srot_0380</name>
</gene>
<comment type="function">
    <text evidence="7">Catalyzes the dehydrogenation at the alpha-beta position of ACP-bound acyl chains. This results in the introduction of a double bond in the lipidic chain, which is further transferred to the epsilon-amino group of lysine residue in the mycobactin core by MbtK.</text>
</comment>
<dbReference type="InterPro" id="IPR037069">
    <property type="entry name" value="AcylCoA_DH/ox_N_sf"/>
</dbReference>
<keyword evidence="6 10" id="KW-0560">Oxidoreductase</keyword>
<keyword evidence="4 10" id="KW-0285">Flavoprotein</keyword>
<comment type="pathway">
    <text evidence="2">Siderophore biosynthesis; mycobactin biosynthesis.</text>
</comment>
<keyword evidence="5 10" id="KW-0274">FAD</keyword>
<keyword evidence="15" id="KW-1185">Reference proteome</keyword>
<dbReference type="InterPro" id="IPR036250">
    <property type="entry name" value="AcylCo_DH-like_C"/>
</dbReference>
<dbReference type="Gene3D" id="2.40.110.10">
    <property type="entry name" value="Butyryl-CoA Dehydrogenase, subunit A, domain 2"/>
    <property type="match status" value="1"/>
</dbReference>
<evidence type="ECO:0000256" key="5">
    <source>
        <dbReference type="ARBA" id="ARBA00022827"/>
    </source>
</evidence>
<feature type="domain" description="Acyl-CoA oxidase/dehydrogenase middle" evidence="12">
    <location>
        <begin position="126"/>
        <end position="219"/>
    </location>
</feature>
<dbReference type="Gene3D" id="1.20.140.10">
    <property type="entry name" value="Butyryl-CoA Dehydrogenase, subunit A, domain 3"/>
    <property type="match status" value="1"/>
</dbReference>
<dbReference type="GO" id="GO:0003995">
    <property type="term" value="F:acyl-CoA dehydrogenase activity"/>
    <property type="evidence" value="ECO:0007669"/>
    <property type="project" value="TreeGrafter"/>
</dbReference>
<dbReference type="Proteomes" id="UP000002247">
    <property type="component" value="Chromosome"/>
</dbReference>
<dbReference type="Pfam" id="PF02770">
    <property type="entry name" value="Acyl-CoA_dh_M"/>
    <property type="match status" value="1"/>
</dbReference>
<comment type="similarity">
    <text evidence="3 10">Belongs to the acyl-CoA dehydrogenase family.</text>
</comment>
<evidence type="ECO:0000313" key="14">
    <source>
        <dbReference type="EMBL" id="ADG96867.1"/>
    </source>
</evidence>
<dbReference type="InterPro" id="IPR050741">
    <property type="entry name" value="Acyl-CoA_dehydrogenase"/>
</dbReference>
<evidence type="ECO:0000259" key="12">
    <source>
        <dbReference type="Pfam" id="PF02770"/>
    </source>
</evidence>
<protein>
    <recommendedName>
        <fullName evidence="8">Acyl-[acyl-carrier-protein] dehydrogenase MbtN</fullName>
    </recommendedName>
    <alternativeName>
        <fullName evidence="9">Mycobactin synthase protein N</fullName>
    </alternativeName>
</protein>
<sequence length="391" mass="42500">MTSVDVSRRAQERLSPEGFQDLLRSVVDDEVRAWVEEAEKDERFPRKLIERFGERGVFEDKWASGALPDVAKLVELGFALGGLGSVGISVGVSLHDSAISVLRRFGRTDYLREVAESAIRGETLLCIGASEEIGGSDLQISETMVRSHDGGYQINGSKKFVSLAPVADHIVVVARSADSAPEGQKGNVMLLLVPTAQTAVREPYRKLSAGPLETAWVDIDTWVPAEALIARPGAGLAAISWGLSHERLGVAAQIVALCERALGITLARMTDRVQFGSTLIEHQALRLRFADLWSRVNMMRYSLAGIAATGEMNLRTAAAVKVTAARLGEEVLSECLHIFGGSGYLVDHTPIGRWWRDMKLARVGGGTDETLWEFVATAMKPDVEGYRSLCP</sequence>
<proteinExistence type="inferred from homology"/>
<evidence type="ECO:0000256" key="8">
    <source>
        <dbReference type="ARBA" id="ARBA00040394"/>
    </source>
</evidence>
<accession>D6ZBA8</accession>
<dbReference type="SUPFAM" id="SSF47203">
    <property type="entry name" value="Acyl-CoA dehydrogenase C-terminal domain-like"/>
    <property type="match status" value="1"/>
</dbReference>
<dbReference type="InterPro" id="IPR006091">
    <property type="entry name" value="Acyl-CoA_Oxase/DH_mid-dom"/>
</dbReference>
<dbReference type="PANTHER" id="PTHR48083">
    <property type="entry name" value="MEDIUM-CHAIN SPECIFIC ACYL-COA DEHYDROGENASE, MITOCHONDRIAL-RELATED"/>
    <property type="match status" value="1"/>
</dbReference>
<feature type="domain" description="Acyl-CoA dehydrogenase/oxidase N-terminal" evidence="13">
    <location>
        <begin position="19"/>
        <end position="120"/>
    </location>
</feature>
<evidence type="ECO:0000313" key="15">
    <source>
        <dbReference type="Proteomes" id="UP000002247"/>
    </source>
</evidence>
<dbReference type="InterPro" id="IPR009075">
    <property type="entry name" value="AcylCo_DH/oxidase_C"/>
</dbReference>
<evidence type="ECO:0000256" key="7">
    <source>
        <dbReference type="ARBA" id="ARBA00037085"/>
    </source>
</evidence>
<dbReference type="CDD" id="cd00567">
    <property type="entry name" value="ACAD"/>
    <property type="match status" value="1"/>
</dbReference>
<dbReference type="InterPro" id="IPR046373">
    <property type="entry name" value="Acyl-CoA_Oxase/DH_mid-dom_sf"/>
</dbReference>